<sequence>MLTIICDIDGTLTDMWPIEKAILLKLLGENKTDEIEKIKSSGISDTYAIFSNLSKQKIDTEKYFTKYNQAFLKLKMDKNLPKIKKYPIVNWIIRNKNKYDFVYATGGQREETLFVLDKLNLLSTFDLENSIDKSVCPYSKQTGIPLQILKNKYPNCILITDSESDCVGAKIAKIPFLKI</sequence>
<name>A0A2M7V877_9BACT</name>
<dbReference type="AlphaFoldDB" id="A0A2M7V877"/>
<dbReference type="InterPro" id="IPR023198">
    <property type="entry name" value="PGP-like_dom2"/>
</dbReference>
<protein>
    <submittedName>
        <fullName evidence="1">Uncharacterized protein</fullName>
    </submittedName>
</protein>
<reference evidence="2" key="1">
    <citation type="submission" date="2017-09" db="EMBL/GenBank/DDBJ databases">
        <title>Depth-based differentiation of microbial function through sediment-hosted aquifers and enrichment of novel symbionts in the deep terrestrial subsurface.</title>
        <authorList>
            <person name="Probst A.J."/>
            <person name="Ladd B."/>
            <person name="Jarett J.K."/>
            <person name="Geller-Mcgrath D.E."/>
            <person name="Sieber C.M.K."/>
            <person name="Emerson J.B."/>
            <person name="Anantharaman K."/>
            <person name="Thomas B.C."/>
            <person name="Malmstrom R."/>
            <person name="Stieglmeier M."/>
            <person name="Klingl A."/>
            <person name="Woyke T."/>
            <person name="Ryan C.M."/>
            <person name="Banfield J.F."/>
        </authorList>
    </citation>
    <scope>NUCLEOTIDE SEQUENCE [LARGE SCALE GENOMIC DNA]</scope>
</reference>
<dbReference type="SUPFAM" id="SSF56784">
    <property type="entry name" value="HAD-like"/>
    <property type="match status" value="1"/>
</dbReference>
<gene>
    <name evidence="1" type="ORF">COX81_02290</name>
</gene>
<dbReference type="EMBL" id="PFPK01000025">
    <property type="protein sequence ID" value="PIZ94964.1"/>
    <property type="molecule type" value="Genomic_DNA"/>
</dbReference>
<dbReference type="InterPro" id="IPR036412">
    <property type="entry name" value="HAD-like_sf"/>
</dbReference>
<proteinExistence type="predicted"/>
<dbReference type="Gene3D" id="1.10.150.240">
    <property type="entry name" value="Putative phosphatase, domain 2"/>
    <property type="match status" value="1"/>
</dbReference>
<dbReference type="CDD" id="cd01427">
    <property type="entry name" value="HAD_like"/>
    <property type="match status" value="1"/>
</dbReference>
<dbReference type="InterPro" id="IPR023214">
    <property type="entry name" value="HAD_sf"/>
</dbReference>
<dbReference type="InterPro" id="IPR041492">
    <property type="entry name" value="HAD_2"/>
</dbReference>
<comment type="caution">
    <text evidence="1">The sequence shown here is derived from an EMBL/GenBank/DDBJ whole genome shotgun (WGS) entry which is preliminary data.</text>
</comment>
<evidence type="ECO:0000313" key="2">
    <source>
        <dbReference type="Proteomes" id="UP000228568"/>
    </source>
</evidence>
<dbReference type="Gene3D" id="3.40.50.1000">
    <property type="entry name" value="HAD superfamily/HAD-like"/>
    <property type="match status" value="1"/>
</dbReference>
<dbReference type="Proteomes" id="UP000228568">
    <property type="component" value="Unassembled WGS sequence"/>
</dbReference>
<evidence type="ECO:0000313" key="1">
    <source>
        <dbReference type="EMBL" id="PIZ94964.1"/>
    </source>
</evidence>
<dbReference type="Pfam" id="PF13419">
    <property type="entry name" value="HAD_2"/>
    <property type="match status" value="1"/>
</dbReference>
<organism evidence="1 2">
    <name type="scientific">Candidatus Magasanikbacteria bacterium CG_4_10_14_0_2_um_filter_37_12</name>
    <dbReference type="NCBI Taxonomy" id="1974637"/>
    <lineage>
        <taxon>Bacteria</taxon>
        <taxon>Candidatus Magasanikiibacteriota</taxon>
    </lineage>
</organism>
<accession>A0A2M7V877</accession>